<dbReference type="STRING" id="1661398.A0A482VCB4"/>
<name>A0A482VCB4_ASBVE</name>
<dbReference type="Proteomes" id="UP000292052">
    <property type="component" value="Unassembled WGS sequence"/>
</dbReference>
<keyword evidence="4" id="KW-1185">Reference proteome</keyword>
<dbReference type="GO" id="GO:0005634">
    <property type="term" value="C:nucleus"/>
    <property type="evidence" value="ECO:0007669"/>
    <property type="project" value="TreeGrafter"/>
</dbReference>
<keyword evidence="2" id="KW-0067">ATP-binding</keyword>
<feature type="non-terminal residue" evidence="3">
    <location>
        <position position="1200"/>
    </location>
</feature>
<dbReference type="GO" id="GO:0030687">
    <property type="term" value="C:preribosome, large subunit precursor"/>
    <property type="evidence" value="ECO:0007669"/>
    <property type="project" value="TreeGrafter"/>
</dbReference>
<sequence>MEGAMRNRGVEIYMLDEKERGQRNDLDVKTLVSREGLRNASHIAVLLNLHDFISDLILGEKPNANELLRAAALISQRLRHGTDERRAFVDIMAEVYYKTRSPMEFGCNDFRAVVATEIGKWLDRDATELFRDDVTLKTDGLRISSGLERIKQQATPLRQLAQLSGVIDSRIKYLLIHFYSISSHEDLRMRARYFGDLLSRDGAQHLLAVSESLCEFVENFPINFKEFPADCRWIPETNFPGKSHFASNRLVLGLHITASLKKEHFDIAAKEREMSHQVSLLDYVLRRRQKKIDDLFDDVLVEKFLDVIRAYDDFLMETVRNNIDLSDESVIKILELMTWRFIFHRCALVNIKKIDAAERHLILTNLKVHYRWFVKYSIDKVKSLINKQLPKNLGNIIVEVNASLEEQFSRLHQFGRGFQKLNSKPPPKVSIAEIELATALQKKLKNFDTSMNDRASHSKLVNLRAEEGSIESKIDSLKSLDVQEVKMGKYEAELLPLVDYFARLQLKKSLFSDAEKSWQDIKPCLILPVDLASSLSYYNKTRDGRFLHEVMTAFYNYLTRSSGVTSEFSPLLTHHLTNLLVSDESAAIITFGNFKELMKQHRRLNLTLWRNLQQLHDDSYDYLSSERRFVAKSFELFIQTLARTLNVRERELDQLIKVCLQRLSLLQENDDLSNSFFKRFGNCVANYSKLNVAEDFDESLSLVYSMYMELSYTKAILNSRLPLIDPSAKKALKKKYCRESVSNFEDLRDSFRALNEVYSGNDRTLHSHHEPVEDMIKTLMVKNERLGSYVAVRPKDVLYNEVVKAVNHGFATILSWQYVDRIILSLDKSIKDLIRADSSFCPKDSTEILKQYESAVTSFENLIREWSKYTPSYPDVIEPLLANVSEFLYGFKSNLALLRKLLLGHGCKKFDVQQELVTLVQMPSLGPDHVRYEFSMESCSNPKLHNFINNALGDDPRVRKQAILRLLKCGVQESFNNCVMEARSTGILNFSHFENFIKAFVSSWNEQEKNRELEQKEADALYKIKTKCDDKSETEQIEDELKELFPNYHDQDFADMRKATNLSDDPSPQSADNEFAGVISNDDVKFVIDLHLMLLQSFTKTEWLNPEKNKNAAPNFVHPLVEKYKIFRQICDKVVQSLDYRMDKELMESTSVLLSFVQNCGETSSLIEHSSPMRISHSKRADFYKDSNVEEVKASFHLLG</sequence>
<dbReference type="OrthoDB" id="422220at2759"/>
<accession>A0A482VCB4</accession>
<gene>
    <name evidence="3" type="ORF">BDFB_010518</name>
</gene>
<evidence type="ECO:0000313" key="4">
    <source>
        <dbReference type="Proteomes" id="UP000292052"/>
    </source>
</evidence>
<reference evidence="3 4" key="1">
    <citation type="submission" date="2017-03" db="EMBL/GenBank/DDBJ databases">
        <title>Genome of the blue death feigning beetle - Asbolus verrucosus.</title>
        <authorList>
            <person name="Rider S.D."/>
        </authorList>
    </citation>
    <scope>NUCLEOTIDE SEQUENCE [LARGE SCALE GENOMIC DNA]</scope>
    <source>
        <strain evidence="3">Butters</strain>
        <tissue evidence="3">Head and leg muscle</tissue>
    </source>
</reference>
<proteinExistence type="predicted"/>
<dbReference type="PANTHER" id="PTHR48103">
    <property type="entry name" value="MIDASIN-RELATED"/>
    <property type="match status" value="1"/>
</dbReference>
<dbReference type="EMBL" id="QDEB01114568">
    <property type="protein sequence ID" value="RZB40943.1"/>
    <property type="molecule type" value="Genomic_DNA"/>
</dbReference>
<dbReference type="PANTHER" id="PTHR48103:SF2">
    <property type="entry name" value="MIDASIN"/>
    <property type="match status" value="1"/>
</dbReference>
<keyword evidence="1" id="KW-0547">Nucleotide-binding</keyword>
<evidence type="ECO:0000256" key="2">
    <source>
        <dbReference type="ARBA" id="ARBA00022840"/>
    </source>
</evidence>
<dbReference type="GO" id="GO:0000055">
    <property type="term" value="P:ribosomal large subunit export from nucleus"/>
    <property type="evidence" value="ECO:0007669"/>
    <property type="project" value="TreeGrafter"/>
</dbReference>
<organism evidence="3 4">
    <name type="scientific">Asbolus verrucosus</name>
    <name type="common">Desert ironclad beetle</name>
    <dbReference type="NCBI Taxonomy" id="1661398"/>
    <lineage>
        <taxon>Eukaryota</taxon>
        <taxon>Metazoa</taxon>
        <taxon>Ecdysozoa</taxon>
        <taxon>Arthropoda</taxon>
        <taxon>Hexapoda</taxon>
        <taxon>Insecta</taxon>
        <taxon>Pterygota</taxon>
        <taxon>Neoptera</taxon>
        <taxon>Endopterygota</taxon>
        <taxon>Coleoptera</taxon>
        <taxon>Polyphaga</taxon>
        <taxon>Cucujiformia</taxon>
        <taxon>Tenebrionidae</taxon>
        <taxon>Pimeliinae</taxon>
        <taxon>Asbolus</taxon>
    </lineage>
</organism>
<evidence type="ECO:0000256" key="1">
    <source>
        <dbReference type="ARBA" id="ARBA00022741"/>
    </source>
</evidence>
<dbReference type="GO" id="GO:0005524">
    <property type="term" value="F:ATP binding"/>
    <property type="evidence" value="ECO:0007669"/>
    <property type="project" value="UniProtKB-KW"/>
</dbReference>
<protein>
    <submittedName>
        <fullName evidence="3">Uncharacterized protein</fullName>
    </submittedName>
</protein>
<dbReference type="AlphaFoldDB" id="A0A482VCB4"/>
<comment type="caution">
    <text evidence="3">The sequence shown here is derived from an EMBL/GenBank/DDBJ whole genome shotgun (WGS) entry which is preliminary data.</text>
</comment>
<evidence type="ECO:0000313" key="3">
    <source>
        <dbReference type="EMBL" id="RZB40943.1"/>
    </source>
</evidence>
<dbReference type="GO" id="GO:0000027">
    <property type="term" value="P:ribosomal large subunit assembly"/>
    <property type="evidence" value="ECO:0007669"/>
    <property type="project" value="TreeGrafter"/>
</dbReference>